<evidence type="ECO:0000259" key="5">
    <source>
        <dbReference type="PROSITE" id="PS50931"/>
    </source>
</evidence>
<evidence type="ECO:0000313" key="7">
    <source>
        <dbReference type="Proteomes" id="UP001595617"/>
    </source>
</evidence>
<dbReference type="SUPFAM" id="SSF53850">
    <property type="entry name" value="Periplasmic binding protein-like II"/>
    <property type="match status" value="1"/>
</dbReference>
<keyword evidence="4" id="KW-0804">Transcription</keyword>
<evidence type="ECO:0000256" key="3">
    <source>
        <dbReference type="ARBA" id="ARBA00023125"/>
    </source>
</evidence>
<evidence type="ECO:0000256" key="4">
    <source>
        <dbReference type="ARBA" id="ARBA00023163"/>
    </source>
</evidence>
<dbReference type="InterPro" id="IPR058163">
    <property type="entry name" value="LysR-type_TF_proteobact-type"/>
</dbReference>
<sequence length="293" mass="33235">MNNIDWQSWHYFLQIVQSGSLNQAAEKLGVSQPTLSRHLQALEKQLGQSLFDRSTQGLTPTRFGQSLIEEAEVMRASAQRLERQAAGQDQALTGRVRLSANEPIALYYLPKILPQFMAANPQLSLEIDVTNKASSLDKRDADIAIRMFPPQQLDLIARHLFDIPLGFFASADYFAQYGNPQNAEALIQHRLLGYDRDKQFEQGAAQLGWNVRNEDFFFRTDCMPLHIEMARQGGGIVATHQEVAESFGLVPVIVDLKLPKLPVYLCCHRDVKHNRRIRLLMDFLAEHLVLGRL</sequence>
<evidence type="ECO:0000256" key="1">
    <source>
        <dbReference type="ARBA" id="ARBA00009437"/>
    </source>
</evidence>
<name>A0ABV7ZU17_9GAMM</name>
<comment type="caution">
    <text evidence="6">The sequence shown here is derived from an EMBL/GenBank/DDBJ whole genome shotgun (WGS) entry which is preliminary data.</text>
</comment>
<feature type="domain" description="HTH lysR-type" evidence="5">
    <location>
        <begin position="4"/>
        <end position="61"/>
    </location>
</feature>
<proteinExistence type="inferred from homology"/>
<dbReference type="PANTHER" id="PTHR30537">
    <property type="entry name" value="HTH-TYPE TRANSCRIPTIONAL REGULATOR"/>
    <property type="match status" value="1"/>
</dbReference>
<comment type="similarity">
    <text evidence="1">Belongs to the LysR transcriptional regulatory family.</text>
</comment>
<evidence type="ECO:0000313" key="6">
    <source>
        <dbReference type="EMBL" id="MFC3851724.1"/>
    </source>
</evidence>
<organism evidence="6 7">
    <name type="scientific">Saccharospirillum mangrovi</name>
    <dbReference type="NCBI Taxonomy" id="2161747"/>
    <lineage>
        <taxon>Bacteria</taxon>
        <taxon>Pseudomonadati</taxon>
        <taxon>Pseudomonadota</taxon>
        <taxon>Gammaproteobacteria</taxon>
        <taxon>Oceanospirillales</taxon>
        <taxon>Saccharospirillaceae</taxon>
        <taxon>Saccharospirillum</taxon>
    </lineage>
</organism>
<dbReference type="RefSeq" id="WP_380693061.1">
    <property type="nucleotide sequence ID" value="NZ_JBHRYR010000002.1"/>
</dbReference>
<gene>
    <name evidence="6" type="ORF">ACFOOG_02660</name>
</gene>
<evidence type="ECO:0000256" key="2">
    <source>
        <dbReference type="ARBA" id="ARBA00023015"/>
    </source>
</evidence>
<keyword evidence="7" id="KW-1185">Reference proteome</keyword>
<keyword evidence="2" id="KW-0805">Transcription regulation</keyword>
<accession>A0ABV7ZU17</accession>
<dbReference type="EMBL" id="JBHRYR010000002">
    <property type="protein sequence ID" value="MFC3851724.1"/>
    <property type="molecule type" value="Genomic_DNA"/>
</dbReference>
<dbReference type="InterPro" id="IPR036390">
    <property type="entry name" value="WH_DNA-bd_sf"/>
</dbReference>
<dbReference type="PRINTS" id="PR00039">
    <property type="entry name" value="HTHLYSR"/>
</dbReference>
<dbReference type="PROSITE" id="PS50931">
    <property type="entry name" value="HTH_LYSR"/>
    <property type="match status" value="1"/>
</dbReference>
<dbReference type="InterPro" id="IPR036388">
    <property type="entry name" value="WH-like_DNA-bd_sf"/>
</dbReference>
<dbReference type="InterPro" id="IPR000847">
    <property type="entry name" value="LysR_HTH_N"/>
</dbReference>
<dbReference type="InterPro" id="IPR005119">
    <property type="entry name" value="LysR_subst-bd"/>
</dbReference>
<dbReference type="Gene3D" id="1.10.10.10">
    <property type="entry name" value="Winged helix-like DNA-binding domain superfamily/Winged helix DNA-binding domain"/>
    <property type="match status" value="1"/>
</dbReference>
<dbReference type="PANTHER" id="PTHR30537:SF3">
    <property type="entry name" value="TRANSCRIPTIONAL REGULATORY PROTEIN"/>
    <property type="match status" value="1"/>
</dbReference>
<dbReference type="Pfam" id="PF00126">
    <property type="entry name" value="HTH_1"/>
    <property type="match status" value="1"/>
</dbReference>
<dbReference type="Pfam" id="PF03466">
    <property type="entry name" value="LysR_substrate"/>
    <property type="match status" value="1"/>
</dbReference>
<keyword evidence="3" id="KW-0238">DNA-binding</keyword>
<reference evidence="7" key="1">
    <citation type="journal article" date="2019" name="Int. J. Syst. Evol. Microbiol.">
        <title>The Global Catalogue of Microorganisms (GCM) 10K type strain sequencing project: providing services to taxonomists for standard genome sequencing and annotation.</title>
        <authorList>
            <consortium name="The Broad Institute Genomics Platform"/>
            <consortium name="The Broad Institute Genome Sequencing Center for Infectious Disease"/>
            <person name="Wu L."/>
            <person name="Ma J."/>
        </authorList>
    </citation>
    <scope>NUCLEOTIDE SEQUENCE [LARGE SCALE GENOMIC DNA]</scope>
    <source>
        <strain evidence="7">IBRC 10765</strain>
    </source>
</reference>
<dbReference type="Proteomes" id="UP001595617">
    <property type="component" value="Unassembled WGS sequence"/>
</dbReference>
<protein>
    <submittedName>
        <fullName evidence="6">LysR family transcriptional regulator</fullName>
    </submittedName>
</protein>
<dbReference type="Gene3D" id="3.40.190.290">
    <property type="match status" value="1"/>
</dbReference>
<dbReference type="SUPFAM" id="SSF46785">
    <property type="entry name" value="Winged helix' DNA-binding domain"/>
    <property type="match status" value="1"/>
</dbReference>